<dbReference type="Gene3D" id="3.30.2400.10">
    <property type="entry name" value="Major capsid protein gp5"/>
    <property type="match status" value="1"/>
</dbReference>
<organism evidence="3 4">
    <name type="scientific">Ramlibacter aurantiacus</name>
    <dbReference type="NCBI Taxonomy" id="2801330"/>
    <lineage>
        <taxon>Bacteria</taxon>
        <taxon>Pseudomonadati</taxon>
        <taxon>Pseudomonadota</taxon>
        <taxon>Betaproteobacteria</taxon>
        <taxon>Burkholderiales</taxon>
        <taxon>Comamonadaceae</taxon>
        <taxon>Ramlibacter</taxon>
    </lineage>
</organism>
<dbReference type="SUPFAM" id="SSF56563">
    <property type="entry name" value="Major capsid protein gp5"/>
    <property type="match status" value="1"/>
</dbReference>
<feature type="domain" description="Phage capsid-like C-terminal" evidence="2">
    <location>
        <begin position="127"/>
        <end position="402"/>
    </location>
</feature>
<protein>
    <submittedName>
        <fullName evidence="3">Phage major capsid protein</fullName>
    </submittedName>
</protein>
<accession>A0A937D3A1</accession>
<keyword evidence="4" id="KW-1185">Reference proteome</keyword>
<dbReference type="EMBL" id="JAEQNA010000002">
    <property type="protein sequence ID" value="MBL0420515.1"/>
    <property type="molecule type" value="Genomic_DNA"/>
</dbReference>
<comment type="caution">
    <text evidence="3">The sequence shown here is derived from an EMBL/GenBank/DDBJ whole genome shotgun (WGS) entry which is preliminary data.</text>
</comment>
<proteinExistence type="predicted"/>
<evidence type="ECO:0000313" key="4">
    <source>
        <dbReference type="Proteomes" id="UP000613011"/>
    </source>
</evidence>
<dbReference type="AlphaFoldDB" id="A0A937D3A1"/>
<dbReference type="NCBIfam" id="TIGR01554">
    <property type="entry name" value="major_cap_HK97"/>
    <property type="match status" value="1"/>
</dbReference>
<evidence type="ECO:0000256" key="1">
    <source>
        <dbReference type="ARBA" id="ARBA00004328"/>
    </source>
</evidence>
<gene>
    <name evidence="3" type="ORF">JI739_09195</name>
</gene>
<dbReference type="InterPro" id="IPR024455">
    <property type="entry name" value="Phage_capsid"/>
</dbReference>
<name>A0A937D3A1_9BURK</name>
<sequence>MAKLAELRAERDQLIEQSSSITSQGKYSQTEAVKVESNLARVDKIDEEIRAIIGRAEEAGDELSTSESALKVLRTGKEIRAHYRKSGAAGVGSGEGLSFSAFVRGVAGMKTTPEVQAALSEGTDTAGGYAVPHVLMPGILEALVPASSLMQAGAGIVPVPGGKDFTTAGIDSIPTAAWRLESGSVTSSEPSFRAVVAAPKSLAFMFKVSRELLMDARNMDEALTTACAQAMAKELDRAGLRGSGTNPEPRGILNTSGINSVANGTNGESLATLGYVNFFSGVQAALNANAPAPTAAIMSPRSLVTLAALEDSTGQPLRVPRMLEGIRQIGTSQVPNNLTVGTSTDCTEIYLGDFSKMAFIMREQFSMMMLKELYAGTGEIGFVCHARADVALWYAKAFTVITGLRA</sequence>
<evidence type="ECO:0000259" key="2">
    <source>
        <dbReference type="Pfam" id="PF05065"/>
    </source>
</evidence>
<comment type="subcellular location">
    <subcellularLocation>
        <location evidence="1">Virion</location>
    </subcellularLocation>
</comment>
<dbReference type="Pfam" id="PF05065">
    <property type="entry name" value="Phage_capsid"/>
    <property type="match status" value="1"/>
</dbReference>
<dbReference type="Gene3D" id="3.30.2320.10">
    <property type="entry name" value="hypothetical protein PF0899 domain"/>
    <property type="match status" value="1"/>
</dbReference>
<reference evidence="3" key="1">
    <citation type="submission" date="2021-01" db="EMBL/GenBank/DDBJ databases">
        <title>Ramlibacter sp. strain AW1 16S ribosomal RNA gene Genome sequencing and assembly.</title>
        <authorList>
            <person name="Kang M."/>
        </authorList>
    </citation>
    <scope>NUCLEOTIDE SEQUENCE</scope>
    <source>
        <strain evidence="3">AW1</strain>
    </source>
</reference>
<dbReference type="Proteomes" id="UP000613011">
    <property type="component" value="Unassembled WGS sequence"/>
</dbReference>
<dbReference type="InterPro" id="IPR054612">
    <property type="entry name" value="Phage_capsid-like_C"/>
</dbReference>
<dbReference type="RefSeq" id="WP_201683587.1">
    <property type="nucleotide sequence ID" value="NZ_JAEQNA010000002.1"/>
</dbReference>
<evidence type="ECO:0000313" key="3">
    <source>
        <dbReference type="EMBL" id="MBL0420515.1"/>
    </source>
</evidence>